<dbReference type="GeneID" id="98179180"/>
<proteinExistence type="predicted"/>
<evidence type="ECO:0000313" key="7">
    <source>
        <dbReference type="Proteomes" id="UP001628179"/>
    </source>
</evidence>
<evidence type="ECO:0000256" key="3">
    <source>
        <dbReference type="ARBA" id="ARBA00023242"/>
    </source>
</evidence>
<evidence type="ECO:0000256" key="1">
    <source>
        <dbReference type="ARBA" id="ARBA00023015"/>
    </source>
</evidence>
<feature type="compositionally biased region" description="Basic and acidic residues" evidence="4">
    <location>
        <begin position="104"/>
        <end position="114"/>
    </location>
</feature>
<organism evidence="6 7">
    <name type="scientific">Madurella fahalii</name>
    <dbReference type="NCBI Taxonomy" id="1157608"/>
    <lineage>
        <taxon>Eukaryota</taxon>
        <taxon>Fungi</taxon>
        <taxon>Dikarya</taxon>
        <taxon>Ascomycota</taxon>
        <taxon>Pezizomycotina</taxon>
        <taxon>Sordariomycetes</taxon>
        <taxon>Sordariomycetidae</taxon>
        <taxon>Sordariales</taxon>
        <taxon>Sordariales incertae sedis</taxon>
        <taxon>Madurella</taxon>
    </lineage>
</organism>
<dbReference type="PROSITE" id="PS00463">
    <property type="entry name" value="ZN2_CY6_FUNGAL_1"/>
    <property type="match status" value="1"/>
</dbReference>
<dbReference type="InterPro" id="IPR036864">
    <property type="entry name" value="Zn2-C6_fun-type_DNA-bd_sf"/>
</dbReference>
<evidence type="ECO:0000256" key="2">
    <source>
        <dbReference type="ARBA" id="ARBA00023163"/>
    </source>
</evidence>
<comment type="caution">
    <text evidence="6">The sequence shown here is derived from an EMBL/GenBank/DDBJ whole genome shotgun (WGS) entry which is preliminary data.</text>
</comment>
<dbReference type="InterPro" id="IPR001138">
    <property type="entry name" value="Zn2Cys6_DnaBD"/>
</dbReference>
<dbReference type="SUPFAM" id="SSF57701">
    <property type="entry name" value="Zn2/Cys6 DNA-binding domain"/>
    <property type="match status" value="1"/>
</dbReference>
<dbReference type="PROSITE" id="PS50048">
    <property type="entry name" value="ZN2_CY6_FUNGAL_2"/>
    <property type="match status" value="1"/>
</dbReference>
<evidence type="ECO:0000256" key="4">
    <source>
        <dbReference type="SAM" id="MobiDB-lite"/>
    </source>
</evidence>
<evidence type="ECO:0000259" key="5">
    <source>
        <dbReference type="PROSITE" id="PS50048"/>
    </source>
</evidence>
<dbReference type="PANTHER" id="PTHR47424">
    <property type="entry name" value="REGULATORY PROTEIN GAL4"/>
    <property type="match status" value="1"/>
</dbReference>
<feature type="domain" description="Zn(2)-C6 fungal-type" evidence="5">
    <location>
        <begin position="33"/>
        <end position="65"/>
    </location>
</feature>
<reference evidence="6 7" key="1">
    <citation type="submission" date="2024-09" db="EMBL/GenBank/DDBJ databases">
        <title>Itraconazole resistance in Madurella fahalii resulting from another homologue of gene encoding cytochrome P450 14-alpha sterol demethylase (CYP51).</title>
        <authorList>
            <person name="Yoshioka I."/>
            <person name="Fahal A.H."/>
            <person name="Kaneko S."/>
            <person name="Yaguchi T."/>
        </authorList>
    </citation>
    <scope>NUCLEOTIDE SEQUENCE [LARGE SCALE GENOMIC DNA]</scope>
    <source>
        <strain evidence="6 7">IFM 68171</strain>
    </source>
</reference>
<feature type="compositionally biased region" description="Low complexity" evidence="4">
    <location>
        <begin position="127"/>
        <end position="136"/>
    </location>
</feature>
<dbReference type="SMART" id="SM00066">
    <property type="entry name" value="GAL4"/>
    <property type="match status" value="1"/>
</dbReference>
<feature type="compositionally biased region" description="Polar residues" evidence="4">
    <location>
        <begin position="85"/>
        <end position="103"/>
    </location>
</feature>
<gene>
    <name evidence="6" type="ORF">MFIFM68171_08437</name>
</gene>
<dbReference type="Proteomes" id="UP001628179">
    <property type="component" value="Unassembled WGS sequence"/>
</dbReference>
<keyword evidence="1" id="KW-0805">Transcription regulation</keyword>
<dbReference type="PANTHER" id="PTHR47424:SF5">
    <property type="entry name" value="ZN(II)2CYS6 TRANSCRIPTION FACTOR (EUROFUNG)"/>
    <property type="match status" value="1"/>
</dbReference>
<protein>
    <recommendedName>
        <fullName evidence="5">Zn(2)-C6 fungal-type domain-containing protein</fullName>
    </recommendedName>
</protein>
<dbReference type="CDD" id="cd00067">
    <property type="entry name" value="GAL4"/>
    <property type="match status" value="1"/>
</dbReference>
<feature type="compositionally biased region" description="Pro residues" evidence="4">
    <location>
        <begin position="115"/>
        <end position="126"/>
    </location>
</feature>
<dbReference type="Gene3D" id="4.10.240.10">
    <property type="entry name" value="Zn(2)-C6 fungal-type DNA-binding domain"/>
    <property type="match status" value="1"/>
</dbReference>
<sequence length="434" mass="46980">MFGTWRFDANPENDVLTTQVVDPATARPLVQQACQSCREKKIRCSGEKAGLGCSRCRTLSKPCVYAQRGENKRLSPRRRSEVSRQKQGQDAASLSHMKTTQQTKQKEPPKRQHEPPPAPPGPPALSPQPQQQQPEQRQLDADFVPVSHPTPSAMLLCATPGSRHGGDEGPARAVDSASPSIEYWLSDFAPGTPSQFDTAMLSPSWISAASTTAVVLAMAAPAPAPVPVPVPVPATAPPPPSPPPPPLPPPPTCTANITTVPGGGHGPPPSAECSCLQHVAFLVHELESATTGFFDAHLALHKEAVEFGHAMLRCVRCRFRPENLTLLTFLAERLLRLGEMVIERLSQTKDTPLVERQAVLFGEYEVDSSQEWELVVSSLLAVQLAALKKLMSHLKTSADAVQCELVYRKAAKTEERVTSLNTRVQASLEALKTL</sequence>
<dbReference type="EMBL" id="BAAFSV010000004">
    <property type="protein sequence ID" value="GAB1318227.1"/>
    <property type="molecule type" value="Genomic_DNA"/>
</dbReference>
<feature type="region of interest" description="Disordered" evidence="4">
    <location>
        <begin position="70"/>
        <end position="174"/>
    </location>
</feature>
<keyword evidence="2" id="KW-0804">Transcription</keyword>
<accession>A0ABQ0GKD5</accession>
<keyword evidence="3" id="KW-0539">Nucleus</keyword>
<name>A0ABQ0GKD5_9PEZI</name>
<dbReference type="Pfam" id="PF00172">
    <property type="entry name" value="Zn_clus"/>
    <property type="match status" value="1"/>
</dbReference>
<dbReference type="RefSeq" id="XP_070919958.1">
    <property type="nucleotide sequence ID" value="XM_071063857.1"/>
</dbReference>
<feature type="compositionally biased region" description="Basic and acidic residues" evidence="4">
    <location>
        <begin position="70"/>
        <end position="84"/>
    </location>
</feature>
<evidence type="ECO:0000313" key="6">
    <source>
        <dbReference type="EMBL" id="GAB1318227.1"/>
    </source>
</evidence>
<dbReference type="InterPro" id="IPR051127">
    <property type="entry name" value="Fungal_SecMet_Regulators"/>
</dbReference>
<keyword evidence="7" id="KW-1185">Reference proteome</keyword>